<protein>
    <submittedName>
        <fullName evidence="1">Uncharacterized protein</fullName>
    </submittedName>
</protein>
<name>A0A8J6B2Y3_9EUKA</name>
<evidence type="ECO:0000313" key="2">
    <source>
        <dbReference type="Proteomes" id="UP000717585"/>
    </source>
</evidence>
<dbReference type="AlphaFoldDB" id="A0A8J6B2Y3"/>
<dbReference type="Proteomes" id="UP000717585">
    <property type="component" value="Unassembled WGS sequence"/>
</dbReference>
<organism evidence="1 2">
    <name type="scientific">Carpediemonas membranifera</name>
    <dbReference type="NCBI Taxonomy" id="201153"/>
    <lineage>
        <taxon>Eukaryota</taxon>
        <taxon>Metamonada</taxon>
        <taxon>Carpediemonas-like organisms</taxon>
        <taxon>Carpediemonas</taxon>
    </lineage>
</organism>
<proteinExistence type="predicted"/>
<keyword evidence="2" id="KW-1185">Reference proteome</keyword>
<comment type="caution">
    <text evidence="1">The sequence shown here is derived from an EMBL/GenBank/DDBJ whole genome shotgun (WGS) entry which is preliminary data.</text>
</comment>
<dbReference type="EMBL" id="JAHDYR010000048">
    <property type="protein sequence ID" value="KAG9391847.1"/>
    <property type="molecule type" value="Genomic_DNA"/>
</dbReference>
<sequence length="229" mass="25293">MSIRPSHEYHHKQRAKPILLSMHLSGGSGLQFHTLDEFHRYIIDCENRNNTTWVKTNGSRESSGGRMTYRYRCHVCAPNQKDQKGKTRVPAIGPVVHARFEHNGGVWLDEESLHVLNSHGHSPSTEPPASIAMRMVAKQYLRNNMTDGAGMYQVGAVLAALERELGLPHPPKPHHTVKVGNLLRSVRKTKLTIPSPLKHPNMLVVGGVQLGEAPPLGVDVTGTAFPLPP</sequence>
<accession>A0A8J6B2Y3</accession>
<gene>
    <name evidence="1" type="ORF">J8273_6860</name>
</gene>
<reference evidence="1" key="1">
    <citation type="submission" date="2021-05" db="EMBL/GenBank/DDBJ databases">
        <title>A free-living protist that lacks canonical eukaryotic 1 DNA replication and segregation systems.</title>
        <authorList>
            <person name="Salas-Leiva D.E."/>
            <person name="Tromer E.C."/>
            <person name="Curtis B.A."/>
            <person name="Jerlstrom-Hultqvist J."/>
            <person name="Kolisko M."/>
            <person name="Yi Z."/>
            <person name="Salas-Leiva J.S."/>
            <person name="Gallot-Lavallee L."/>
            <person name="Kops G.J.P.L."/>
            <person name="Archibald J.M."/>
            <person name="Simpson A.G.B."/>
            <person name="Roger A.J."/>
        </authorList>
    </citation>
    <scope>NUCLEOTIDE SEQUENCE</scope>
    <source>
        <strain evidence="1">BICM</strain>
    </source>
</reference>
<evidence type="ECO:0000313" key="1">
    <source>
        <dbReference type="EMBL" id="KAG9391847.1"/>
    </source>
</evidence>